<name>A0A1F4V2T7_UNCKA</name>
<accession>A0A1F4V2T7</accession>
<dbReference type="Proteomes" id="UP000177371">
    <property type="component" value="Unassembled WGS sequence"/>
</dbReference>
<dbReference type="EMBL" id="MEUT01000020">
    <property type="protein sequence ID" value="OGC51491.1"/>
    <property type="molecule type" value="Genomic_DNA"/>
</dbReference>
<dbReference type="AlphaFoldDB" id="A0A1F4V2T7"/>
<reference evidence="1 2" key="1">
    <citation type="journal article" date="2016" name="Nat. Commun.">
        <title>Thousands of microbial genomes shed light on interconnected biogeochemical processes in an aquifer system.</title>
        <authorList>
            <person name="Anantharaman K."/>
            <person name="Brown C.T."/>
            <person name="Hug L.A."/>
            <person name="Sharon I."/>
            <person name="Castelle C.J."/>
            <person name="Probst A.J."/>
            <person name="Thomas B.C."/>
            <person name="Singh A."/>
            <person name="Wilkins M.J."/>
            <person name="Karaoz U."/>
            <person name="Brodie E.L."/>
            <person name="Williams K.H."/>
            <person name="Hubbard S.S."/>
            <person name="Banfield J.F."/>
        </authorList>
    </citation>
    <scope>NUCLEOTIDE SEQUENCE [LARGE SCALE GENOMIC DNA]</scope>
</reference>
<dbReference type="STRING" id="1802610.A2W32_02520"/>
<evidence type="ECO:0000313" key="1">
    <source>
        <dbReference type="EMBL" id="OGC51491.1"/>
    </source>
</evidence>
<organism evidence="1 2">
    <name type="scientific">candidate division WWE3 bacterium RBG_16_37_10</name>
    <dbReference type="NCBI Taxonomy" id="1802610"/>
    <lineage>
        <taxon>Bacteria</taxon>
        <taxon>Katanobacteria</taxon>
    </lineage>
</organism>
<proteinExistence type="predicted"/>
<protein>
    <submittedName>
        <fullName evidence="1">Uncharacterized protein</fullName>
    </submittedName>
</protein>
<gene>
    <name evidence="1" type="ORF">A2W32_02520</name>
</gene>
<sequence>MHKMNISHIIEFATRNPKILQSALKRFFGNIDYFPLMENPQVEGLFNEWLMFDYKQKSGRTFLYDYYQTFKSVLDREIVQEIKSVIDTNTYQPFCIESCVAGDHTRAYGMKSGKTYDIYDKAFSTELSKLPMSNNETFFRRIAKVNDRWEIFGSNPVFIPVAFTDRYKKMMRGVAVSPKEVAVLYYKPSGDEKDDFTKARKRVDVVKKRREIEDRFELLRKRHHFTGDISLIVNLVLNEGYSHNFADFITDSLKLLGISKKHQSIKILNDVGELATDIWNFYPHKALKGRSPHELYTSQTRDAT</sequence>
<evidence type="ECO:0000313" key="2">
    <source>
        <dbReference type="Proteomes" id="UP000177371"/>
    </source>
</evidence>
<comment type="caution">
    <text evidence="1">The sequence shown here is derived from an EMBL/GenBank/DDBJ whole genome shotgun (WGS) entry which is preliminary data.</text>
</comment>